<evidence type="ECO:0000313" key="1">
    <source>
        <dbReference type="EMBL" id="KAI8536423.1"/>
    </source>
</evidence>
<name>A0ACC0M7N4_RHOML</name>
<gene>
    <name evidence="1" type="ORF">RHMOL_Rhmol10G0255900</name>
</gene>
<keyword evidence="2" id="KW-1185">Reference proteome</keyword>
<sequence>MPNNYQVHIKLPRSRSSTLSIACRREIETVLRSQFWVHTRVSTIDGESELRNGSSTRPPVLKADSEATVDTGIANTSRASWDKIGYLLELFFHHKRTSKSGISLRSHKSFKYLSTSDEQTLEYSCSK</sequence>
<organism evidence="1 2">
    <name type="scientific">Rhododendron molle</name>
    <name type="common">Chinese azalea</name>
    <name type="synonym">Azalea mollis</name>
    <dbReference type="NCBI Taxonomy" id="49168"/>
    <lineage>
        <taxon>Eukaryota</taxon>
        <taxon>Viridiplantae</taxon>
        <taxon>Streptophyta</taxon>
        <taxon>Embryophyta</taxon>
        <taxon>Tracheophyta</taxon>
        <taxon>Spermatophyta</taxon>
        <taxon>Magnoliopsida</taxon>
        <taxon>eudicotyledons</taxon>
        <taxon>Gunneridae</taxon>
        <taxon>Pentapetalae</taxon>
        <taxon>asterids</taxon>
        <taxon>Ericales</taxon>
        <taxon>Ericaceae</taxon>
        <taxon>Ericoideae</taxon>
        <taxon>Rhodoreae</taxon>
        <taxon>Rhododendron</taxon>
    </lineage>
</organism>
<dbReference type="Proteomes" id="UP001062846">
    <property type="component" value="Chromosome 10"/>
</dbReference>
<reference evidence="1" key="1">
    <citation type="submission" date="2022-02" db="EMBL/GenBank/DDBJ databases">
        <title>Plant Genome Project.</title>
        <authorList>
            <person name="Zhang R.-G."/>
        </authorList>
    </citation>
    <scope>NUCLEOTIDE SEQUENCE</scope>
    <source>
        <strain evidence="1">AT1</strain>
    </source>
</reference>
<dbReference type="EMBL" id="CM046397">
    <property type="protein sequence ID" value="KAI8536423.1"/>
    <property type="molecule type" value="Genomic_DNA"/>
</dbReference>
<evidence type="ECO:0000313" key="2">
    <source>
        <dbReference type="Proteomes" id="UP001062846"/>
    </source>
</evidence>
<protein>
    <submittedName>
        <fullName evidence="1">Uncharacterized protein</fullName>
    </submittedName>
</protein>
<proteinExistence type="predicted"/>
<comment type="caution">
    <text evidence="1">The sequence shown here is derived from an EMBL/GenBank/DDBJ whole genome shotgun (WGS) entry which is preliminary data.</text>
</comment>
<accession>A0ACC0M7N4</accession>